<evidence type="ECO:0000259" key="1">
    <source>
        <dbReference type="PROSITE" id="PS50943"/>
    </source>
</evidence>
<dbReference type="SUPFAM" id="SSF47413">
    <property type="entry name" value="lambda repressor-like DNA-binding domains"/>
    <property type="match status" value="1"/>
</dbReference>
<feature type="domain" description="HTH cro/C1-type" evidence="1">
    <location>
        <begin position="22"/>
        <end position="63"/>
    </location>
</feature>
<accession>A0ABY8SXV5</accession>
<dbReference type="RefSeq" id="WP_283488783.1">
    <property type="nucleotide sequence ID" value="NZ_CP125947.1"/>
</dbReference>
<dbReference type="InterPro" id="IPR010982">
    <property type="entry name" value="Lambda_DNA-bd_dom_sf"/>
</dbReference>
<dbReference type="Pfam" id="PF01381">
    <property type="entry name" value="HTH_3"/>
    <property type="match status" value="1"/>
</dbReference>
<dbReference type="Gene3D" id="1.10.260.40">
    <property type="entry name" value="lambda repressor-like DNA-binding domains"/>
    <property type="match status" value="1"/>
</dbReference>
<protein>
    <submittedName>
        <fullName evidence="2">Helix-turn-helix domain-containing protein</fullName>
    </submittedName>
</protein>
<sequence>MTPYEWIDVIKKKTGLLTDYKVAQTLGISRAALSNYKSGKRQTFDESTAVKVAGILGEKPEAVLLDQYAETVKTPEARTALLAEARRLCILC</sequence>
<name>A0ABY8SXV5_9BURK</name>
<evidence type="ECO:0000313" key="3">
    <source>
        <dbReference type="Proteomes" id="UP001240697"/>
    </source>
</evidence>
<dbReference type="EMBL" id="CP125947">
    <property type="protein sequence ID" value="WHS67758.1"/>
    <property type="molecule type" value="Genomic_DNA"/>
</dbReference>
<evidence type="ECO:0000313" key="2">
    <source>
        <dbReference type="EMBL" id="WHS67758.1"/>
    </source>
</evidence>
<dbReference type="Proteomes" id="UP001240697">
    <property type="component" value="Chromosome"/>
</dbReference>
<dbReference type="CDD" id="cd00093">
    <property type="entry name" value="HTH_XRE"/>
    <property type="match status" value="1"/>
</dbReference>
<proteinExistence type="predicted"/>
<organism evidence="2 3">
    <name type="scientific">Comamonas resistens</name>
    <dbReference type="NCBI Taxonomy" id="3046670"/>
    <lineage>
        <taxon>Bacteria</taxon>
        <taxon>Pseudomonadati</taxon>
        <taxon>Pseudomonadota</taxon>
        <taxon>Betaproteobacteria</taxon>
        <taxon>Burkholderiales</taxon>
        <taxon>Comamonadaceae</taxon>
        <taxon>Comamonas</taxon>
    </lineage>
</organism>
<gene>
    <name evidence="2" type="ORF">QMY55_11840</name>
</gene>
<keyword evidence="3" id="KW-1185">Reference proteome</keyword>
<dbReference type="InterPro" id="IPR001387">
    <property type="entry name" value="Cro/C1-type_HTH"/>
</dbReference>
<dbReference type="PROSITE" id="PS50943">
    <property type="entry name" value="HTH_CROC1"/>
    <property type="match status" value="1"/>
</dbReference>
<reference evidence="2 3" key="1">
    <citation type="submission" date="2023-05" db="EMBL/GenBank/DDBJ databases">
        <authorList>
            <person name="Yin Y."/>
            <person name="Lu Z."/>
        </authorList>
    </citation>
    <scope>NUCLEOTIDE SEQUENCE [LARGE SCALE GENOMIC DNA]</scope>
    <source>
        <strain evidence="2 3">ZM22</strain>
    </source>
</reference>